<dbReference type="InterPro" id="IPR001789">
    <property type="entry name" value="Sig_transdc_resp-reg_receiver"/>
</dbReference>
<dbReference type="PANTHER" id="PTHR44520">
    <property type="entry name" value="RESPONSE REGULATOR RCP1-RELATED"/>
    <property type="match status" value="1"/>
</dbReference>
<sequence length="144" mass="16371">MLDLILCVDDDPITLMLCKKVISKTTFSNEIATAKNGEEALQYFESIKLNETGSNLKKQPQLIFLDLNMPVMGGWEFLDCFMSDDYSDFNTSTKVVILSSTIDPEDLEKAKNYPMVIDFLAKPITISMLDYLSNKEPQEKLLQQ</sequence>
<dbReference type="InterPro" id="IPR052893">
    <property type="entry name" value="TCS_response_regulator"/>
</dbReference>
<dbReference type="GO" id="GO:0000160">
    <property type="term" value="P:phosphorelay signal transduction system"/>
    <property type="evidence" value="ECO:0007669"/>
    <property type="project" value="InterPro"/>
</dbReference>
<organism evidence="3 4">
    <name type="scientific">Flavobacterium hiemivividum</name>
    <dbReference type="NCBI Taxonomy" id="2541734"/>
    <lineage>
        <taxon>Bacteria</taxon>
        <taxon>Pseudomonadati</taxon>
        <taxon>Bacteroidota</taxon>
        <taxon>Flavobacteriia</taxon>
        <taxon>Flavobacteriales</taxon>
        <taxon>Flavobacteriaceae</taxon>
        <taxon>Flavobacterium</taxon>
    </lineage>
</organism>
<keyword evidence="4" id="KW-1185">Reference proteome</keyword>
<dbReference type="SMART" id="SM00448">
    <property type="entry name" value="REC"/>
    <property type="match status" value="1"/>
</dbReference>
<keyword evidence="1" id="KW-0597">Phosphoprotein</keyword>
<dbReference type="PANTHER" id="PTHR44520:SF2">
    <property type="entry name" value="RESPONSE REGULATOR RCP1"/>
    <property type="match status" value="1"/>
</dbReference>
<dbReference type="EMBL" id="SMFO01000011">
    <property type="protein sequence ID" value="TDE02369.1"/>
    <property type="molecule type" value="Genomic_DNA"/>
</dbReference>
<dbReference type="Gene3D" id="3.40.50.2300">
    <property type="match status" value="1"/>
</dbReference>
<dbReference type="RefSeq" id="WP_132112224.1">
    <property type="nucleotide sequence ID" value="NZ_SMFO01000011.1"/>
</dbReference>
<gene>
    <name evidence="3" type="ORF">E0F98_13155</name>
</gene>
<feature type="domain" description="Response regulatory" evidence="2">
    <location>
        <begin position="4"/>
        <end position="137"/>
    </location>
</feature>
<reference evidence="3 4" key="1">
    <citation type="submission" date="2019-03" db="EMBL/GenBank/DDBJ databases">
        <title>Flavobacterium TSA-D2 sp. nov., isolated from arctic soil.</title>
        <authorList>
            <person name="Chaudhary D.K."/>
        </authorList>
    </citation>
    <scope>NUCLEOTIDE SEQUENCE [LARGE SCALE GENOMIC DNA]</scope>
    <source>
        <strain evidence="3 4">TSA-D2</strain>
    </source>
</reference>
<dbReference type="SUPFAM" id="SSF52172">
    <property type="entry name" value="CheY-like"/>
    <property type="match status" value="1"/>
</dbReference>
<dbReference type="Proteomes" id="UP000294597">
    <property type="component" value="Unassembled WGS sequence"/>
</dbReference>
<feature type="modified residue" description="4-aspartylphosphate" evidence="1">
    <location>
        <position position="66"/>
    </location>
</feature>
<evidence type="ECO:0000256" key="1">
    <source>
        <dbReference type="PROSITE-ProRule" id="PRU00169"/>
    </source>
</evidence>
<proteinExistence type="predicted"/>
<evidence type="ECO:0000313" key="3">
    <source>
        <dbReference type="EMBL" id="TDE02369.1"/>
    </source>
</evidence>
<dbReference type="Pfam" id="PF00072">
    <property type="entry name" value="Response_reg"/>
    <property type="match status" value="1"/>
</dbReference>
<dbReference type="InterPro" id="IPR011006">
    <property type="entry name" value="CheY-like_superfamily"/>
</dbReference>
<dbReference type="AlphaFoldDB" id="A0A4R5CPI9"/>
<accession>A0A4R5CPI9</accession>
<evidence type="ECO:0000259" key="2">
    <source>
        <dbReference type="PROSITE" id="PS50110"/>
    </source>
</evidence>
<protein>
    <submittedName>
        <fullName evidence="3">Response regulator</fullName>
    </submittedName>
</protein>
<comment type="caution">
    <text evidence="3">The sequence shown here is derived from an EMBL/GenBank/DDBJ whole genome shotgun (WGS) entry which is preliminary data.</text>
</comment>
<dbReference type="PROSITE" id="PS50110">
    <property type="entry name" value="RESPONSE_REGULATORY"/>
    <property type="match status" value="1"/>
</dbReference>
<name>A0A4R5CPI9_9FLAO</name>
<evidence type="ECO:0000313" key="4">
    <source>
        <dbReference type="Proteomes" id="UP000294597"/>
    </source>
</evidence>